<sequence>MRTEKEMMELILRTAKEDARIRAVYMNGSRTNPNAPKDIFQDYDIVYVVEETGSFIRDKEWIRRFGDILFMQYPDEHPDYPSDKENSYGWLMIFTDGNRLDLTVKSISHAKENVKEDSLCKILLDKDGILPEIPEASEETYLVHRPSKEQYAAVCNEFWWCLNNIAKGLWRKEVTYAQDMLNFVVRKQLEKMLSWKIGELTDYSVSVGKSGKYMKKWLSEEEWQRYLDTYCGTDVNDMWSAVESMCRLFMDASKWVAEHGNFVFDRQEADNSFKYFVAVKEMDENAVSIFENMGDE</sequence>
<protein>
    <submittedName>
        <fullName evidence="1">Aminoglycoside adenylyltransferase</fullName>
    </submittedName>
</protein>
<reference evidence="1 3" key="1">
    <citation type="submission" date="2017-09" db="EMBL/GenBank/DDBJ databases">
        <title>High-quality draft genome sequence of Butyrivibrio fibrisolvens INBov1, isolated from cow rumen.</title>
        <authorList>
            <person name="Rodriguez Hernaez J."/>
            <person name="Rivarola M."/>
            <person name="Paniego N."/>
            <person name="Cravero S."/>
            <person name="Ceron Cucchi M."/>
            <person name="Martinez M.C."/>
        </authorList>
    </citation>
    <scope>NUCLEOTIDE SEQUENCE [LARGE SCALE GENOMIC DNA]</scope>
    <source>
        <strain evidence="1 3">INBov1</strain>
    </source>
</reference>
<dbReference type="InterPro" id="IPR007530">
    <property type="entry name" value="Aminoglycoside_adenylylTfrase"/>
</dbReference>
<keyword evidence="3" id="KW-1185">Reference proteome</keyword>
<dbReference type="EMBL" id="NXNG01000001">
    <property type="protein sequence ID" value="PWT26669.1"/>
    <property type="molecule type" value="Genomic_DNA"/>
</dbReference>
<evidence type="ECO:0000313" key="2">
    <source>
        <dbReference type="EMBL" id="PWT26804.1"/>
    </source>
</evidence>
<dbReference type="Proteomes" id="UP000245488">
    <property type="component" value="Chromosome"/>
</dbReference>
<evidence type="ECO:0000313" key="1">
    <source>
        <dbReference type="EMBL" id="PWT26669.1"/>
    </source>
</evidence>
<keyword evidence="1" id="KW-0548">Nucleotidyltransferase</keyword>
<dbReference type="Gene3D" id="3.30.460.10">
    <property type="entry name" value="Beta Polymerase, domain 2"/>
    <property type="match status" value="1"/>
</dbReference>
<organism evidence="1 3">
    <name type="scientific">Butyrivibrio fibrisolvens</name>
    <dbReference type="NCBI Taxonomy" id="831"/>
    <lineage>
        <taxon>Bacteria</taxon>
        <taxon>Bacillati</taxon>
        <taxon>Bacillota</taxon>
        <taxon>Clostridia</taxon>
        <taxon>Lachnospirales</taxon>
        <taxon>Lachnospiraceae</taxon>
        <taxon>Butyrivibrio</taxon>
    </lineage>
</organism>
<name>A0A317FZP7_BUTFI</name>
<evidence type="ECO:0000313" key="3">
    <source>
        <dbReference type="Proteomes" id="UP000245488"/>
    </source>
</evidence>
<dbReference type="SUPFAM" id="SSF81631">
    <property type="entry name" value="PAP/OAS1 substrate-binding domain"/>
    <property type="match status" value="1"/>
</dbReference>
<accession>A0A317FZP7</accession>
<dbReference type="SUPFAM" id="SSF81301">
    <property type="entry name" value="Nucleotidyltransferase"/>
    <property type="match status" value="1"/>
</dbReference>
<keyword evidence="1" id="KW-0808">Transferase</keyword>
<proteinExistence type="predicted"/>
<dbReference type="RefSeq" id="WP_110072417.1">
    <property type="nucleotide sequence ID" value="NZ_CM009896.1"/>
</dbReference>
<comment type="caution">
    <text evidence="1">The sequence shown here is derived from an EMBL/GenBank/DDBJ whole genome shotgun (WGS) entry which is preliminary data.</text>
</comment>
<gene>
    <name evidence="1" type="ORF">CPT75_05795</name>
    <name evidence="2" type="ORF">CPT75_06630</name>
</gene>
<dbReference type="GO" id="GO:0016779">
    <property type="term" value="F:nucleotidyltransferase activity"/>
    <property type="evidence" value="ECO:0007669"/>
    <property type="project" value="UniProtKB-KW"/>
</dbReference>
<dbReference type="AlphaFoldDB" id="A0A317FZP7"/>
<dbReference type="EMBL" id="NXNG01000001">
    <property type="protein sequence ID" value="PWT26804.1"/>
    <property type="molecule type" value="Genomic_DNA"/>
</dbReference>
<dbReference type="PIRSF" id="PIRSF000812">
    <property type="entry name" value="AAD"/>
    <property type="match status" value="1"/>
</dbReference>
<dbReference type="InterPro" id="IPR043519">
    <property type="entry name" value="NT_sf"/>
</dbReference>
<dbReference type="Pfam" id="PF04439">
    <property type="entry name" value="Adenyl_transf"/>
    <property type="match status" value="1"/>
</dbReference>
<dbReference type="Gene3D" id="1.20.120.330">
    <property type="entry name" value="Nucleotidyltransferases domain 2"/>
    <property type="match status" value="1"/>
</dbReference>